<gene>
    <name evidence="3" type="ORF">SAMN05192576_0118</name>
</gene>
<evidence type="ECO:0000313" key="4">
    <source>
        <dbReference type="Proteomes" id="UP000199004"/>
    </source>
</evidence>
<dbReference type="NCBIfam" id="TIGR02669">
    <property type="entry name" value="SpoIID_LytB"/>
    <property type="match status" value="1"/>
</dbReference>
<sequence>MPTSRVTLSTLVLVLATSLVGAGGGPASATTWQVPDGATVKLVGHGFGHGHGLSQYGAQRAATQGLGYRKIVRFYYPGTSWGRSAGPVAVLLTADTTRDVVVGARSGLTARPVGGSPIALTRVRPKATLWRITPVVGDRSAIHYKTDGWHRLRLVKGDAEFSAGGAPIRLFVPGGSRSYRGVLRSASPGSSLDRDTVNVLSLDAYLKGVVPREVPAYWHPQALRSQAIAARSYAAYERKHSTRRHFQICDTDQCQVYGGFTDEQSRTNQAIDATRGQVLTKNGGPIFAQFSASSGGWTSAGAFSYLPAKPDKYDDFPGNDYHSWTVPTTDAKIEQTWPAVGDLTSIETRDRDGNGEWGGRVGTVVLRGSGGTVEVSGDDFRFLLGLYSTWFTLRVS</sequence>
<accession>A0A1H0KXU4</accession>
<dbReference type="AlphaFoldDB" id="A0A1H0KXU4"/>
<feature type="chain" id="PRO_5038422327" evidence="1">
    <location>
        <begin position="23"/>
        <end position="396"/>
    </location>
</feature>
<dbReference type="Pfam" id="PF08486">
    <property type="entry name" value="SpoIID"/>
    <property type="match status" value="1"/>
</dbReference>
<reference evidence="3 4" key="1">
    <citation type="submission" date="2016-10" db="EMBL/GenBank/DDBJ databases">
        <authorList>
            <person name="de Groot N.N."/>
        </authorList>
    </citation>
    <scope>NUCLEOTIDE SEQUENCE [LARGE SCALE GENOMIC DNA]</scope>
    <source>
        <strain evidence="3 4">CGMCC 1.11147</strain>
    </source>
</reference>
<dbReference type="Proteomes" id="UP000199004">
    <property type="component" value="Unassembled WGS sequence"/>
</dbReference>
<feature type="signal peptide" evidence="1">
    <location>
        <begin position="1"/>
        <end position="22"/>
    </location>
</feature>
<dbReference type="RefSeq" id="WP_091026856.1">
    <property type="nucleotide sequence ID" value="NZ_BKAE01000016.1"/>
</dbReference>
<protein>
    <submittedName>
        <fullName evidence="3">SpoIID/LytB domain protein</fullName>
    </submittedName>
</protein>
<keyword evidence="4" id="KW-1185">Reference proteome</keyword>
<organism evidence="3 4">
    <name type="scientific">Nocardioides szechwanensis</name>
    <dbReference type="NCBI Taxonomy" id="1005944"/>
    <lineage>
        <taxon>Bacteria</taxon>
        <taxon>Bacillati</taxon>
        <taxon>Actinomycetota</taxon>
        <taxon>Actinomycetes</taxon>
        <taxon>Propionibacteriales</taxon>
        <taxon>Nocardioidaceae</taxon>
        <taxon>Nocardioides</taxon>
    </lineage>
</organism>
<dbReference type="STRING" id="1005944.SAMN05192576_0118"/>
<evidence type="ECO:0000256" key="1">
    <source>
        <dbReference type="SAM" id="SignalP"/>
    </source>
</evidence>
<proteinExistence type="predicted"/>
<feature type="domain" description="Sporulation stage II protein D amidase enhancer LytB N-terminal" evidence="2">
    <location>
        <begin position="195"/>
        <end position="280"/>
    </location>
</feature>
<dbReference type="InterPro" id="IPR013693">
    <property type="entry name" value="SpoIID/LytB_N"/>
</dbReference>
<evidence type="ECO:0000259" key="2">
    <source>
        <dbReference type="Pfam" id="PF08486"/>
    </source>
</evidence>
<dbReference type="InterPro" id="IPR013486">
    <property type="entry name" value="SpoIID/LytB"/>
</dbReference>
<dbReference type="EMBL" id="FNIC01000011">
    <property type="protein sequence ID" value="SDO60603.1"/>
    <property type="molecule type" value="Genomic_DNA"/>
</dbReference>
<dbReference type="OrthoDB" id="9773852at2"/>
<dbReference type="GO" id="GO:0030435">
    <property type="term" value="P:sporulation resulting in formation of a cellular spore"/>
    <property type="evidence" value="ECO:0007669"/>
    <property type="project" value="InterPro"/>
</dbReference>
<keyword evidence="1" id="KW-0732">Signal</keyword>
<evidence type="ECO:0000313" key="3">
    <source>
        <dbReference type="EMBL" id="SDO60603.1"/>
    </source>
</evidence>
<name>A0A1H0KXU4_9ACTN</name>